<evidence type="ECO:0008006" key="4">
    <source>
        <dbReference type="Google" id="ProtNLM"/>
    </source>
</evidence>
<accession>A0A2V1IZT2</accession>
<dbReference type="GeneID" id="93423809"/>
<proteinExistence type="predicted"/>
<dbReference type="AlphaFoldDB" id="A0A2V1IZT2"/>
<gene>
    <name evidence="2" type="ORF">C5O25_05665</name>
</gene>
<dbReference type="Proteomes" id="UP000244925">
    <property type="component" value="Unassembled WGS sequence"/>
</dbReference>
<dbReference type="PROSITE" id="PS51257">
    <property type="entry name" value="PROKAR_LIPOPROTEIN"/>
    <property type="match status" value="1"/>
</dbReference>
<evidence type="ECO:0000313" key="3">
    <source>
        <dbReference type="Proteomes" id="UP000244925"/>
    </source>
</evidence>
<dbReference type="RefSeq" id="WP_107035765.1">
    <property type="nucleotide sequence ID" value="NZ_CAPOLP010000003.1"/>
</dbReference>
<organism evidence="2 3">
    <name type="scientific">Paramuribaculum intestinale</name>
    <dbReference type="NCBI Taxonomy" id="2094151"/>
    <lineage>
        <taxon>Bacteria</taxon>
        <taxon>Pseudomonadati</taxon>
        <taxon>Bacteroidota</taxon>
        <taxon>Bacteroidia</taxon>
        <taxon>Bacteroidales</taxon>
        <taxon>Muribaculaceae</taxon>
        <taxon>Paramuribaculum</taxon>
    </lineage>
</organism>
<keyword evidence="3" id="KW-1185">Reference proteome</keyword>
<feature type="signal peptide" evidence="1">
    <location>
        <begin position="1"/>
        <end position="23"/>
    </location>
</feature>
<evidence type="ECO:0000313" key="2">
    <source>
        <dbReference type="EMBL" id="PWB08081.1"/>
    </source>
</evidence>
<dbReference type="EMBL" id="PUBV01000008">
    <property type="protein sequence ID" value="PWB08081.1"/>
    <property type="molecule type" value="Genomic_DNA"/>
</dbReference>
<keyword evidence="1" id="KW-0732">Signal</keyword>
<comment type="caution">
    <text evidence="2">The sequence shown here is derived from an EMBL/GenBank/DDBJ whole genome shotgun (WGS) entry which is preliminary data.</text>
</comment>
<name>A0A2V1IZT2_9BACT</name>
<sequence length="564" mass="60693">MRKLFTYVLVAAAAMAGFTSCSDDDNNDPQLFELPAESKTMTPSNGLTFVSNGQSLSDVTLQYVPAADGKSAILDIFGSNASRAESPVIAPGDVLPGAASVSINVTPKFEADRATFEGDAESTYCTFHYDGTITATTIQVNFTNIVMKNGVIISTLTFTDADVDHMLELTYNGAPLMGKTVSFKPDASDFKRAVLTLAGQALDLTDLLATAQLPVDLSKLSKIQTPGVIPGTSSFELPVVLGDDNTFSGSAETAFVTFNYEGQVASEKLVFNITEAKLKNAPLSENKWYVPHYFYNEDTWEYEGNPVHFVWESSAKFNIDLGGLVLPFPPADLVGIMLQMGLIPQDDNETASITQMISRSLKTIEFHPDGNIIAGYVENGKVGGPVIQSPAGLAQYVIASDGTLLLYLNPQAIIMNVMKAQNEAAKSRAIDFSKYQATIDGLAEMLARCVSEGFPITYANGIYKAATEEGEDSEFINTDDNLSVYANTEFILPILKAVAPIFNDEEVRQTIMNLAGQNEDFAAMAPMLDGILKSVPDVVEGTTKIEAGIILTKNEPIVSETPAE</sequence>
<reference evidence="3" key="1">
    <citation type="submission" date="2018-02" db="EMBL/GenBank/DDBJ databases">
        <authorList>
            <person name="Clavel T."/>
            <person name="Strowig T."/>
        </authorList>
    </citation>
    <scope>NUCLEOTIDE SEQUENCE [LARGE SCALE GENOMIC DNA]</scope>
    <source>
        <strain evidence="3">DSM 100764</strain>
    </source>
</reference>
<feature type="chain" id="PRO_5016123425" description="DUF4925 domain-containing protein" evidence="1">
    <location>
        <begin position="24"/>
        <end position="564"/>
    </location>
</feature>
<protein>
    <recommendedName>
        <fullName evidence="4">DUF4925 domain-containing protein</fullName>
    </recommendedName>
</protein>
<evidence type="ECO:0000256" key="1">
    <source>
        <dbReference type="SAM" id="SignalP"/>
    </source>
</evidence>